<evidence type="ECO:0000256" key="1">
    <source>
        <dbReference type="ARBA" id="ARBA00009512"/>
    </source>
</evidence>
<comment type="similarity">
    <text evidence="1 3">Belongs to the bacterial ribosomal protein bS6 family.</text>
</comment>
<dbReference type="SUPFAM" id="SSF54995">
    <property type="entry name" value="Ribosomal protein S6"/>
    <property type="match status" value="1"/>
</dbReference>
<dbReference type="InterPro" id="IPR000529">
    <property type="entry name" value="Ribosomal_bS6"/>
</dbReference>
<dbReference type="GO" id="GO:0005840">
    <property type="term" value="C:ribosome"/>
    <property type="evidence" value="ECO:0007669"/>
    <property type="project" value="UniProtKB-KW"/>
</dbReference>
<keyword evidence="3" id="KW-0689">Ribosomal protein</keyword>
<organism evidence="5 6">
    <name type="scientific">Candidatus Yanofskybacteria bacterium RIFCSPHIGHO2_12_FULL_45_19b</name>
    <dbReference type="NCBI Taxonomy" id="1802689"/>
    <lineage>
        <taxon>Bacteria</taxon>
        <taxon>Candidatus Yanofskyibacteriota</taxon>
    </lineage>
</organism>
<dbReference type="InterPro" id="IPR035980">
    <property type="entry name" value="Ribosomal_bS6_sf"/>
</dbReference>
<dbReference type="GO" id="GO:0006412">
    <property type="term" value="P:translation"/>
    <property type="evidence" value="ECO:0007669"/>
    <property type="project" value="UniProtKB-UniRule"/>
</dbReference>
<feature type="compositionally biased region" description="Polar residues" evidence="4">
    <location>
        <begin position="1"/>
        <end position="10"/>
    </location>
</feature>
<protein>
    <recommendedName>
        <fullName evidence="2 3">Small ribosomal subunit protein bS6</fullName>
    </recommendedName>
</protein>
<dbReference type="GO" id="GO:1990904">
    <property type="term" value="C:ribonucleoprotein complex"/>
    <property type="evidence" value="ECO:0007669"/>
    <property type="project" value="UniProtKB-KW"/>
</dbReference>
<keyword evidence="3" id="KW-0687">Ribonucleoprotein</keyword>
<comment type="function">
    <text evidence="3">Binds together with bS18 to 16S ribosomal RNA.</text>
</comment>
<evidence type="ECO:0000256" key="3">
    <source>
        <dbReference type="HAMAP-Rule" id="MF_00360"/>
    </source>
</evidence>
<dbReference type="Pfam" id="PF01250">
    <property type="entry name" value="Ribosomal_S6"/>
    <property type="match status" value="1"/>
</dbReference>
<reference evidence="5 6" key="1">
    <citation type="journal article" date="2016" name="Nat. Commun.">
        <title>Thousands of microbial genomes shed light on interconnected biogeochemical processes in an aquifer system.</title>
        <authorList>
            <person name="Anantharaman K."/>
            <person name="Brown C.T."/>
            <person name="Hug L.A."/>
            <person name="Sharon I."/>
            <person name="Castelle C.J."/>
            <person name="Probst A.J."/>
            <person name="Thomas B.C."/>
            <person name="Singh A."/>
            <person name="Wilkins M.J."/>
            <person name="Karaoz U."/>
            <person name="Brodie E.L."/>
            <person name="Williams K.H."/>
            <person name="Hubbard S.S."/>
            <person name="Banfield J.F."/>
        </authorList>
    </citation>
    <scope>NUCLEOTIDE SEQUENCE [LARGE SCALE GENOMIC DNA]</scope>
</reference>
<feature type="compositionally biased region" description="Polar residues" evidence="4">
    <location>
        <begin position="36"/>
        <end position="45"/>
    </location>
</feature>
<dbReference type="EMBL" id="MGKD01000008">
    <property type="protein sequence ID" value="OGN20146.1"/>
    <property type="molecule type" value="Genomic_DNA"/>
</dbReference>
<evidence type="ECO:0000256" key="4">
    <source>
        <dbReference type="SAM" id="MobiDB-lite"/>
    </source>
</evidence>
<dbReference type="InterPro" id="IPR020814">
    <property type="entry name" value="Ribosomal_S6_plastid/chlpt"/>
</dbReference>
<evidence type="ECO:0000313" key="6">
    <source>
        <dbReference type="Proteomes" id="UP000177478"/>
    </source>
</evidence>
<dbReference type="CDD" id="cd00473">
    <property type="entry name" value="bS6"/>
    <property type="match status" value="1"/>
</dbReference>
<dbReference type="Proteomes" id="UP000177478">
    <property type="component" value="Unassembled WGS sequence"/>
</dbReference>
<keyword evidence="3" id="KW-0694">RNA-binding</keyword>
<dbReference type="AlphaFoldDB" id="A0A1F8G5Z4"/>
<dbReference type="GO" id="GO:0003735">
    <property type="term" value="F:structural constituent of ribosome"/>
    <property type="evidence" value="ECO:0007669"/>
    <property type="project" value="InterPro"/>
</dbReference>
<evidence type="ECO:0000256" key="2">
    <source>
        <dbReference type="ARBA" id="ARBA00035294"/>
    </source>
</evidence>
<dbReference type="GO" id="GO:0019843">
    <property type="term" value="F:rRNA binding"/>
    <property type="evidence" value="ECO:0007669"/>
    <property type="project" value="UniProtKB-UniRule"/>
</dbReference>
<comment type="caution">
    <text evidence="5">The sequence shown here is derived from an EMBL/GenBank/DDBJ whole genome shotgun (WGS) entry which is preliminary data.</text>
</comment>
<proteinExistence type="inferred from homology"/>
<dbReference type="STRING" id="1802689.A3F25_01335"/>
<dbReference type="Gene3D" id="3.30.70.60">
    <property type="match status" value="1"/>
</dbReference>
<sequence length="190" mass="20912">MDEILSTTERPSPEVKLPLSSVTSPQRDVFEISGGRDSTSESTSGTGAYELAFHLRPELEEAEGKAKALALEESISKIGGSISASREPKKQHLSYPLNHQHYSLFGVINFQAPADKVGELGAQLKLDPTFLRFLLIKQEENKRVLRSANLHPGGARQRTKVAAPVTEVKPKEEVQPEVMEKQLEEVIGNI</sequence>
<feature type="region of interest" description="Disordered" evidence="4">
    <location>
        <begin position="1"/>
        <end position="45"/>
    </location>
</feature>
<accession>A0A1F8G5Z4</accession>
<evidence type="ECO:0000313" key="5">
    <source>
        <dbReference type="EMBL" id="OGN20146.1"/>
    </source>
</evidence>
<dbReference type="HAMAP" id="MF_00360">
    <property type="entry name" value="Ribosomal_bS6"/>
    <property type="match status" value="1"/>
</dbReference>
<name>A0A1F8G5Z4_9BACT</name>
<gene>
    <name evidence="3" type="primary">rpsF</name>
    <name evidence="5" type="ORF">A3F25_01335</name>
</gene>
<keyword evidence="3" id="KW-0699">rRNA-binding</keyword>
<dbReference type="InterPro" id="IPR014717">
    <property type="entry name" value="Transl_elong_EF1B/ribsomal_bS6"/>
</dbReference>